<dbReference type="GO" id="GO:0008483">
    <property type="term" value="F:transaminase activity"/>
    <property type="evidence" value="ECO:0007669"/>
    <property type="project" value="UniProtKB-KW"/>
</dbReference>
<organism evidence="7 8">
    <name type="scientific">Meridianimarinicoccus marinus</name>
    <dbReference type="NCBI Taxonomy" id="3231483"/>
    <lineage>
        <taxon>Bacteria</taxon>
        <taxon>Pseudomonadati</taxon>
        <taxon>Pseudomonadota</taxon>
        <taxon>Alphaproteobacteria</taxon>
        <taxon>Rhodobacterales</taxon>
        <taxon>Paracoccaceae</taxon>
        <taxon>Meridianimarinicoccus</taxon>
    </lineage>
</organism>
<evidence type="ECO:0000256" key="1">
    <source>
        <dbReference type="ARBA" id="ARBA00001933"/>
    </source>
</evidence>
<evidence type="ECO:0000256" key="5">
    <source>
        <dbReference type="RuleBase" id="RU004504"/>
    </source>
</evidence>
<evidence type="ECO:0000313" key="8">
    <source>
        <dbReference type="Proteomes" id="UP001553161"/>
    </source>
</evidence>
<keyword evidence="8" id="KW-1185">Reference proteome</keyword>
<feature type="domain" description="Aminotransferase class V" evidence="6">
    <location>
        <begin position="73"/>
        <end position="281"/>
    </location>
</feature>
<dbReference type="PROSITE" id="PS00595">
    <property type="entry name" value="AA_TRANSFER_CLASS_5"/>
    <property type="match status" value="1"/>
</dbReference>
<keyword evidence="3" id="KW-0663">Pyridoxal phosphate</keyword>
<dbReference type="Gene3D" id="3.40.640.10">
    <property type="entry name" value="Type I PLP-dependent aspartate aminotransferase-like (Major domain)"/>
    <property type="match status" value="1"/>
</dbReference>
<comment type="similarity">
    <text evidence="2 4">Belongs to the class-V pyridoxal-phosphate-dependent aminotransferase family.</text>
</comment>
<comment type="caution">
    <text evidence="7">The sequence shown here is derived from an EMBL/GenBank/DDBJ whole genome shotgun (WGS) entry which is preliminary data.</text>
</comment>
<keyword evidence="7" id="KW-0032">Aminotransferase</keyword>
<dbReference type="RefSeq" id="WP_366191605.1">
    <property type="nucleotide sequence ID" value="NZ_JBFBVU010000003.1"/>
</dbReference>
<evidence type="ECO:0000259" key="6">
    <source>
        <dbReference type="Pfam" id="PF00266"/>
    </source>
</evidence>
<dbReference type="InterPro" id="IPR000192">
    <property type="entry name" value="Aminotrans_V_dom"/>
</dbReference>
<dbReference type="InterPro" id="IPR015421">
    <property type="entry name" value="PyrdxlP-dep_Trfase_major"/>
</dbReference>
<sequence>MTLSQGRPYLAIPGPSVMPDRVLQAMQRPAPNIYAGELVGLVDSLLPDLKAVARTDGKVAIYISNGHGLWDASLANLVTPGDRLLVVSTGRFAAGWGDAARAMGAEVEVMDFGLRGAMDPDRVEAALRADTGHKIKAVLVAHVDTATSVRNDIAALRRAKDAAGHPALLMVDCIASLGCDPFEMDAWGVDVMIAASQKGLMTPPGLGFVFFNDRADTVRKGLDRVPLYWDWTPRTEAELFYQLFCGTAPTHHLFALREALTMLVHEEGLPHALARHATLARCVWAAAEAWQAGGGPLLNIADRGARSHAVTALNTVSAEDGTRLRDWMEQQAGVTLGIGLGMVAPGNPEWHRYFRIGHMGHVNAHMVLGVLASIQAGLVALDIPHGAGALDAAARVCAGASG</sequence>
<protein>
    <submittedName>
        <fullName evidence="7">Aminotransferase class V-fold PLP-dependent enzyme</fullName>
    </submittedName>
</protein>
<keyword evidence="7" id="KW-0808">Transferase</keyword>
<evidence type="ECO:0000256" key="2">
    <source>
        <dbReference type="ARBA" id="ARBA00009236"/>
    </source>
</evidence>
<proteinExistence type="inferred from homology"/>
<dbReference type="InterPro" id="IPR015422">
    <property type="entry name" value="PyrdxlP-dep_Trfase_small"/>
</dbReference>
<gene>
    <name evidence="7" type="ORF">AB0T83_03500</name>
</gene>
<dbReference type="PANTHER" id="PTHR21152">
    <property type="entry name" value="AMINOTRANSFERASE CLASS V"/>
    <property type="match status" value="1"/>
</dbReference>
<evidence type="ECO:0000256" key="3">
    <source>
        <dbReference type="ARBA" id="ARBA00022898"/>
    </source>
</evidence>
<dbReference type="Proteomes" id="UP001553161">
    <property type="component" value="Unassembled WGS sequence"/>
</dbReference>
<dbReference type="InterPro" id="IPR015424">
    <property type="entry name" value="PyrdxlP-dep_Trfase"/>
</dbReference>
<dbReference type="PANTHER" id="PTHR21152:SF40">
    <property type="entry name" value="ALANINE--GLYOXYLATE AMINOTRANSFERASE"/>
    <property type="match status" value="1"/>
</dbReference>
<accession>A0ABV3L2P2</accession>
<dbReference type="PIRSF" id="PIRSF000524">
    <property type="entry name" value="SPT"/>
    <property type="match status" value="1"/>
</dbReference>
<dbReference type="EMBL" id="JBFBVU010000003">
    <property type="protein sequence ID" value="MEV8465844.1"/>
    <property type="molecule type" value="Genomic_DNA"/>
</dbReference>
<dbReference type="Pfam" id="PF00266">
    <property type="entry name" value="Aminotran_5"/>
    <property type="match status" value="1"/>
</dbReference>
<evidence type="ECO:0000313" key="7">
    <source>
        <dbReference type="EMBL" id="MEV8465844.1"/>
    </source>
</evidence>
<dbReference type="InterPro" id="IPR024169">
    <property type="entry name" value="SP_NH2Trfase/AEP_transaminase"/>
</dbReference>
<dbReference type="InterPro" id="IPR020578">
    <property type="entry name" value="Aminotrans_V_PyrdxlP_BS"/>
</dbReference>
<name>A0ABV3L2P2_9RHOB</name>
<dbReference type="Gene3D" id="3.90.1150.10">
    <property type="entry name" value="Aspartate Aminotransferase, domain 1"/>
    <property type="match status" value="1"/>
</dbReference>
<evidence type="ECO:0000256" key="4">
    <source>
        <dbReference type="RuleBase" id="RU004075"/>
    </source>
</evidence>
<dbReference type="SUPFAM" id="SSF53383">
    <property type="entry name" value="PLP-dependent transferases"/>
    <property type="match status" value="1"/>
</dbReference>
<reference evidence="7 8" key="1">
    <citation type="submission" date="2024-07" db="EMBL/GenBank/DDBJ databases">
        <authorList>
            <person name="Kang M."/>
        </authorList>
    </citation>
    <scope>NUCLEOTIDE SEQUENCE [LARGE SCALE GENOMIC DNA]</scope>
    <source>
        <strain evidence="7 8">DFM31</strain>
    </source>
</reference>
<comment type="cofactor">
    <cofactor evidence="1 5">
        <name>pyridoxal 5'-phosphate</name>
        <dbReference type="ChEBI" id="CHEBI:597326"/>
    </cofactor>
</comment>